<dbReference type="GeneID" id="59235770"/>
<accession>A0A7H9B2S7</accession>
<dbReference type="PROSITE" id="PS50235">
    <property type="entry name" value="USP_3"/>
    <property type="match status" value="1"/>
</dbReference>
<reference evidence="14 15" key="1">
    <citation type="submission" date="2020-07" db="EMBL/GenBank/DDBJ databases">
        <title>The yeast mating-type switching endonuclease HO is a domesticated member of an unorthodox homing genetic element family.</title>
        <authorList>
            <person name="Coughlan A.Y."/>
            <person name="Lombardi L."/>
            <person name="Braun-Galleani S."/>
            <person name="Martos A.R."/>
            <person name="Galeote V."/>
            <person name="Bigey F."/>
            <person name="Dequin S."/>
            <person name="Byrne K.P."/>
            <person name="Wolfe K.H."/>
        </authorList>
    </citation>
    <scope>NUCLEOTIDE SEQUENCE [LARGE SCALE GENOMIC DNA]</scope>
    <source>
        <strain evidence="14 15">NRRL Y-6702</strain>
    </source>
</reference>
<evidence type="ECO:0000256" key="4">
    <source>
        <dbReference type="ARBA" id="ARBA00022670"/>
    </source>
</evidence>
<dbReference type="RefSeq" id="XP_037143800.1">
    <property type="nucleotide sequence ID" value="XM_037287905.1"/>
</dbReference>
<dbReference type="InterPro" id="IPR044635">
    <property type="entry name" value="UBP14-like"/>
</dbReference>
<evidence type="ECO:0000256" key="8">
    <source>
        <dbReference type="ARBA" id="ARBA00040966"/>
    </source>
</evidence>
<evidence type="ECO:0000313" key="14">
    <source>
        <dbReference type="EMBL" id="QLG72072.1"/>
    </source>
</evidence>
<sequence length="1277" mass="147546">MLQKNEFVEENGDRDGLGINGSGFTDDIDLESRQGDSFEKLGQSESLRGEVLDVLDDQVGDTGKMLLYPDIGSKFPFKTSDRILDDILRDISFINSEEHSILYSDLHNGVLRLPVLNYSRRIVDMQPYSLGTLVDQVVLESKYELPSVSCPEHNKLNVFMGVLIDRVKQEKITPETFIDSQIYHIKITVKTRTILEQTKKRLGLSRFHMIDETDLHPFDKMDLLTFDSNNPRLIDYAIYVSEDTNKLILIEIFKPEFEKVDAEQLWSQDAINNRYERACQKFESLDPSNVVCPAECINTLFKIFRGPLNRTSAEEPLKTINSDNVVLNSHIDPKWLTMKYDFRLFMGKNEETGEEVPEYEPPDLTNYLKDWKQRKLRESFIRKCIELIFLGKFSVKLLVGEELKKVPRVIRAFNIVQTAYTTSPWFHTLEEYKSISGDPSSTLDTNYHFVNLSTCHYYVDRDIIKNYETQCVLDSENIGIYFDALTFIANRKGSFQLIAYCGKQDVVGQESLDHALRLFGIDSKEIDVSTINDSVLITIYQTESLNHSYPNKHSDLKNALCLIAKYKNSPKLKFLADYEPYKLVSKAYDILEVDQSVDEDVIQTAYSIKANDSPGLKIDCDRALYTVAIHKKSLSLFDFLMVQCPEFEEYYGSSRLSYMEALELLQINENASDDTILEIFQRKWYAEHNFESDNFLKLKAALTRIGLERNSKFILHFINTGIIDASCLPANDWPIGLNNIGNTCYLNSLLQYYFSIAPLREWVLNYNSTIKDLKSNGRNTSRRIGGREVSDSEVQRSIYFIYELRDLFRDMIHSKERCVTPREKLAFLAFAPSSMIVDLKLLSDSNDDEEKLKSNGAHADHEESAPVNGEASLIDFKDEDKDENMELPLDETEENPQCNDNTVNENEDINMLDLEQEEMGNKSPKISPDQLENALEMGRQQDVTECIGNVLFQLESASYPINLGEDNEQNDLVKELFYGNIKQNIVPLNIEAGVRTKIERFLSLLVNIGDHSKDIYDALDSYFSDEYLTMEEYGEVKRTLAVTEFPTILQIQIQRVYYDRERFMPVKSIDPLPFNQLLYMDRYTDTTDKVLLERKRETEAMKKELLQLKKRQKELLSTNELGISRKAAYIETSKILKSDILESQNIEITGKDELFQKLNGFISEVDNELTKLYHEIQTLELKIPKQFDDFKNLAYSLFAVFIHRGEASYGHYWIYIKDSYKNGIWRKYNDETITEVPESEVFNFASGNTATPYFLVYVKKGNEADIEPLKRIVQQNI</sequence>
<evidence type="ECO:0000256" key="11">
    <source>
        <dbReference type="ARBA" id="ARBA00042737"/>
    </source>
</evidence>
<dbReference type="InterPro" id="IPR001394">
    <property type="entry name" value="Peptidase_C19_UCH"/>
</dbReference>
<dbReference type="GO" id="GO:0004843">
    <property type="term" value="F:cysteine-type deubiquitinase activity"/>
    <property type="evidence" value="ECO:0007669"/>
    <property type="project" value="UniProtKB-EC"/>
</dbReference>
<dbReference type="CDD" id="cd02666">
    <property type="entry name" value="Peptidase_C19J"/>
    <property type="match status" value="1"/>
</dbReference>
<evidence type="ECO:0000256" key="12">
    <source>
        <dbReference type="SAM" id="MobiDB-lite"/>
    </source>
</evidence>
<dbReference type="Proteomes" id="UP000509704">
    <property type="component" value="Chromosome 3"/>
</dbReference>
<dbReference type="GO" id="GO:0070628">
    <property type="term" value="F:proteasome binding"/>
    <property type="evidence" value="ECO:0007669"/>
    <property type="project" value="TreeGrafter"/>
</dbReference>
<name>A0A7H9B2S7_ZYGMR</name>
<dbReference type="OrthoDB" id="2420415at2759"/>
<evidence type="ECO:0000256" key="7">
    <source>
        <dbReference type="ARBA" id="ARBA00022807"/>
    </source>
</evidence>
<evidence type="ECO:0000313" key="15">
    <source>
        <dbReference type="Proteomes" id="UP000509704"/>
    </source>
</evidence>
<keyword evidence="7" id="KW-0788">Thiol protease</keyword>
<dbReference type="InterPro" id="IPR018200">
    <property type="entry name" value="USP_CS"/>
</dbReference>
<dbReference type="PANTHER" id="PTHR43982">
    <property type="entry name" value="UBIQUITIN CARBOXYL-TERMINAL HYDROLASE"/>
    <property type="match status" value="1"/>
</dbReference>
<feature type="compositionally biased region" description="Basic and acidic residues" evidence="12">
    <location>
        <begin position="850"/>
        <end position="864"/>
    </location>
</feature>
<comment type="similarity">
    <text evidence="2">Belongs to the peptidase C19 family.</text>
</comment>
<evidence type="ECO:0000256" key="1">
    <source>
        <dbReference type="ARBA" id="ARBA00000707"/>
    </source>
</evidence>
<dbReference type="KEGG" id="zmk:HG535_0C04260"/>
<protein>
    <recommendedName>
        <fullName evidence="8">Ubiquitin carboxyl-terminal hydrolase 2</fullName>
        <ecNumber evidence="3">3.4.19.12</ecNumber>
    </recommendedName>
    <alternativeName>
        <fullName evidence="10">Deubiquitinating enzyme 2</fullName>
    </alternativeName>
    <alternativeName>
        <fullName evidence="9">Ubiquitin thioesterase 2</fullName>
    </alternativeName>
    <alternativeName>
        <fullName evidence="11">Ubiquitin-specific-processing protease 2</fullName>
    </alternativeName>
</protein>
<dbReference type="EMBL" id="CP058606">
    <property type="protein sequence ID" value="QLG72072.1"/>
    <property type="molecule type" value="Genomic_DNA"/>
</dbReference>
<dbReference type="Gene3D" id="3.90.70.10">
    <property type="entry name" value="Cysteine proteinases"/>
    <property type="match status" value="1"/>
</dbReference>
<comment type="catalytic activity">
    <reaction evidence="1">
        <text>Thiol-dependent hydrolysis of ester, thioester, amide, peptide and isopeptide bonds formed by the C-terminal Gly of ubiquitin (a 76-residue protein attached to proteins as an intracellular targeting signal).</text>
        <dbReference type="EC" id="3.4.19.12"/>
    </reaction>
</comment>
<dbReference type="PROSITE" id="PS00972">
    <property type="entry name" value="USP_1"/>
    <property type="match status" value="1"/>
</dbReference>
<dbReference type="SUPFAM" id="SSF54001">
    <property type="entry name" value="Cysteine proteinases"/>
    <property type="match status" value="1"/>
</dbReference>
<dbReference type="Pfam" id="PF13446">
    <property type="entry name" value="RPT"/>
    <property type="match status" value="3"/>
</dbReference>
<evidence type="ECO:0000256" key="5">
    <source>
        <dbReference type="ARBA" id="ARBA00022786"/>
    </source>
</evidence>
<keyword evidence="15" id="KW-1185">Reference proteome</keyword>
<dbReference type="FunFam" id="3.90.70.10:FF:000176">
    <property type="entry name" value="Ubiquitin-specific protease"/>
    <property type="match status" value="1"/>
</dbReference>
<proteinExistence type="inferred from homology"/>
<evidence type="ECO:0000259" key="13">
    <source>
        <dbReference type="PROSITE" id="PS50235"/>
    </source>
</evidence>
<gene>
    <name evidence="14" type="ORF">HG535_0C04260</name>
</gene>
<keyword evidence="5" id="KW-0833">Ubl conjugation pathway</keyword>
<evidence type="ECO:0000256" key="3">
    <source>
        <dbReference type="ARBA" id="ARBA00012759"/>
    </source>
</evidence>
<dbReference type="InterPro" id="IPR025305">
    <property type="entry name" value="UCH_repeat_domain"/>
</dbReference>
<dbReference type="InterPro" id="IPR038765">
    <property type="entry name" value="Papain-like_cys_pep_sf"/>
</dbReference>
<evidence type="ECO:0000256" key="2">
    <source>
        <dbReference type="ARBA" id="ARBA00009085"/>
    </source>
</evidence>
<evidence type="ECO:0000256" key="6">
    <source>
        <dbReference type="ARBA" id="ARBA00022801"/>
    </source>
</evidence>
<keyword evidence="4" id="KW-0645">Protease</keyword>
<feature type="domain" description="USP" evidence="13">
    <location>
        <begin position="735"/>
        <end position="1260"/>
    </location>
</feature>
<evidence type="ECO:0000256" key="10">
    <source>
        <dbReference type="ARBA" id="ARBA00042236"/>
    </source>
</evidence>
<dbReference type="GO" id="GO:0043161">
    <property type="term" value="P:proteasome-mediated ubiquitin-dependent protein catabolic process"/>
    <property type="evidence" value="ECO:0007669"/>
    <property type="project" value="InterPro"/>
</dbReference>
<dbReference type="Pfam" id="PF00443">
    <property type="entry name" value="UCH"/>
    <property type="match status" value="1"/>
</dbReference>
<dbReference type="EC" id="3.4.19.12" evidence="3"/>
<feature type="region of interest" description="Disordered" evidence="12">
    <location>
        <begin position="847"/>
        <end position="872"/>
    </location>
</feature>
<organism evidence="14 15">
    <name type="scientific">Zygotorulaspora mrakii</name>
    <name type="common">Zygosaccharomyces mrakii</name>
    <dbReference type="NCBI Taxonomy" id="42260"/>
    <lineage>
        <taxon>Eukaryota</taxon>
        <taxon>Fungi</taxon>
        <taxon>Dikarya</taxon>
        <taxon>Ascomycota</taxon>
        <taxon>Saccharomycotina</taxon>
        <taxon>Saccharomycetes</taxon>
        <taxon>Saccharomycetales</taxon>
        <taxon>Saccharomycetaceae</taxon>
        <taxon>Zygotorulaspora</taxon>
    </lineage>
</organism>
<dbReference type="AlphaFoldDB" id="A0A7H9B2S7"/>
<dbReference type="InterPro" id="IPR028889">
    <property type="entry name" value="USP"/>
</dbReference>
<dbReference type="PANTHER" id="PTHR43982:SF6">
    <property type="entry name" value="UBIQUITIN CARBOXYL-TERMINAL HYDROLASE 2-RELATED"/>
    <property type="match status" value="1"/>
</dbReference>
<dbReference type="GO" id="GO:0061136">
    <property type="term" value="P:regulation of proteasomal protein catabolic process"/>
    <property type="evidence" value="ECO:0007669"/>
    <property type="project" value="TreeGrafter"/>
</dbReference>
<dbReference type="PROSITE" id="PS00973">
    <property type="entry name" value="USP_2"/>
    <property type="match status" value="1"/>
</dbReference>
<keyword evidence="6" id="KW-0378">Hydrolase</keyword>
<evidence type="ECO:0000256" key="9">
    <source>
        <dbReference type="ARBA" id="ARBA00041732"/>
    </source>
</evidence>
<dbReference type="GO" id="GO:0016579">
    <property type="term" value="P:protein deubiquitination"/>
    <property type="evidence" value="ECO:0007669"/>
    <property type="project" value="InterPro"/>
</dbReference>